<protein>
    <recommendedName>
        <fullName evidence="1">Anillin homology domain-containing protein</fullName>
    </recommendedName>
</protein>
<dbReference type="EMBL" id="BLKM01000364">
    <property type="protein sequence ID" value="GFG32405.1"/>
    <property type="molecule type" value="Genomic_DNA"/>
</dbReference>
<dbReference type="InterPro" id="IPR012966">
    <property type="entry name" value="AHD"/>
</dbReference>
<evidence type="ECO:0000313" key="3">
    <source>
        <dbReference type="Proteomes" id="UP000502823"/>
    </source>
</evidence>
<accession>A0A6L2PPK9</accession>
<gene>
    <name evidence="2" type="ORF">Cfor_11257</name>
</gene>
<feature type="domain" description="Anillin homology" evidence="1">
    <location>
        <begin position="454"/>
        <end position="598"/>
    </location>
</feature>
<dbReference type="PANTHER" id="PTHR21538:SF23">
    <property type="entry name" value="ANILLIN"/>
    <property type="match status" value="1"/>
</dbReference>
<proteinExistence type="predicted"/>
<dbReference type="SUPFAM" id="SSF50729">
    <property type="entry name" value="PH domain-like"/>
    <property type="match status" value="1"/>
</dbReference>
<dbReference type="GO" id="GO:0000281">
    <property type="term" value="P:mitotic cytokinesis"/>
    <property type="evidence" value="ECO:0007669"/>
    <property type="project" value="TreeGrafter"/>
</dbReference>
<dbReference type="GO" id="GO:0000915">
    <property type="term" value="P:actomyosin contractile ring assembly"/>
    <property type="evidence" value="ECO:0007669"/>
    <property type="project" value="TreeGrafter"/>
</dbReference>
<dbReference type="GO" id="GO:0005826">
    <property type="term" value="C:actomyosin contractile ring"/>
    <property type="evidence" value="ECO:0007669"/>
    <property type="project" value="TreeGrafter"/>
</dbReference>
<comment type="caution">
    <text evidence="2">The sequence shown here is derived from an EMBL/GenBank/DDBJ whole genome shotgun (WGS) entry which is preliminary data.</text>
</comment>
<dbReference type="Proteomes" id="UP000502823">
    <property type="component" value="Unassembled WGS sequence"/>
</dbReference>
<dbReference type="OrthoDB" id="5915976at2759"/>
<reference evidence="3" key="1">
    <citation type="submission" date="2020-01" db="EMBL/GenBank/DDBJ databases">
        <title>Draft genome sequence of the Termite Coptotermes fromosanus.</title>
        <authorList>
            <person name="Itakura S."/>
            <person name="Yosikawa Y."/>
            <person name="Umezawa K."/>
        </authorList>
    </citation>
    <scope>NUCLEOTIDE SEQUENCE [LARGE SCALE GENOMIC DNA]</scope>
</reference>
<dbReference type="GO" id="GO:0031106">
    <property type="term" value="P:septin ring organization"/>
    <property type="evidence" value="ECO:0007669"/>
    <property type="project" value="TreeGrafter"/>
</dbReference>
<name>A0A6L2PPK9_COPFO</name>
<dbReference type="PANTHER" id="PTHR21538">
    <property type="entry name" value="ANILLIN/RHOTEKIN RTKN"/>
    <property type="match status" value="1"/>
</dbReference>
<evidence type="ECO:0000259" key="1">
    <source>
        <dbReference type="Pfam" id="PF08174"/>
    </source>
</evidence>
<keyword evidence="3" id="KW-1185">Reference proteome</keyword>
<dbReference type="Pfam" id="PF08174">
    <property type="entry name" value="Anillin"/>
    <property type="match status" value="1"/>
</dbReference>
<dbReference type="InterPro" id="IPR051364">
    <property type="entry name" value="Cytokinesis/Rho-signaling"/>
</dbReference>
<organism evidence="2 3">
    <name type="scientific">Coptotermes formosanus</name>
    <name type="common">Formosan subterranean termite</name>
    <dbReference type="NCBI Taxonomy" id="36987"/>
    <lineage>
        <taxon>Eukaryota</taxon>
        <taxon>Metazoa</taxon>
        <taxon>Ecdysozoa</taxon>
        <taxon>Arthropoda</taxon>
        <taxon>Hexapoda</taxon>
        <taxon>Insecta</taxon>
        <taxon>Pterygota</taxon>
        <taxon>Neoptera</taxon>
        <taxon>Polyneoptera</taxon>
        <taxon>Dictyoptera</taxon>
        <taxon>Blattodea</taxon>
        <taxon>Blattoidea</taxon>
        <taxon>Termitoidae</taxon>
        <taxon>Rhinotermitidae</taxon>
        <taxon>Coptotermes</taxon>
    </lineage>
</organism>
<dbReference type="Gene3D" id="2.30.29.30">
    <property type="entry name" value="Pleckstrin-homology domain (PH domain)/Phosphotyrosine-binding domain (PTB)"/>
    <property type="match status" value="1"/>
</dbReference>
<dbReference type="AlphaFoldDB" id="A0A6L2PPK9"/>
<evidence type="ECO:0000313" key="2">
    <source>
        <dbReference type="EMBL" id="GFG32405.1"/>
    </source>
</evidence>
<dbReference type="InterPro" id="IPR011993">
    <property type="entry name" value="PH-like_dom_sf"/>
</dbReference>
<sequence length="763" mass="86343">MLRRAALWTEKQRTPCCYRALLRRRSVILKAVNTDYTDSRCKPQGTEYICHHGAMPVHAAVSSHSLDLEDRLEITGNQSCDGVFQSGCENEGTVSLPTEQSGCSKNVEKSDTLCETPAHTISSSEPLGPKEEKYCSILQTCTAQHDSESEIIVPHPTYQNQELSLDAAAVPLNIKQWSQMDAAEHWPVTDWENDSLPTNCYIPSYAHVTPCVPAEQQEVNHCGFSTDTDQAQVINVAQQLSLADEVFEMDGDAEKYTEVRNFSWNGKSIKQSCLPHFLPSITQWLNSSSSYEMETFLREALRDELLDTTQSEPELCHRKSLLSAEGEGERSGSPFLTVREYRTLTQLARQKLRPTVPMIPILKAEEPIAAACPLVDTQEKYRECVMQEVYTQKVLMLQCSKAVSICKTSQEFHASLQRVEAEHGLLLSSCRFQAADKESKRLQCEQTECDVTEHGSVTISSISLSLKKDSSLVINSDGSVFWFVCIASHGKQVFATQATQGQQDNKLIFKESLQFFGLPKDFVITLDVYTMQLQRVTVPHREWYHIGPVRQQVCSGPYKLHHRDMQLDVSPYKRSVKQQPLCSTSFRLIGSLRLKLADLHQQPPWILSKAPLLSPLMNEVTMILHSSLELKIEYSSFLSMMETWGVWQRRWCCLTGHIVRYWNYPHDWPDQPPVGEVDLRQSVSKYVGPVDRVFCPRPRTLLLEIGRQSGAEDCNTQESAVRCVSSQVQHNLNRQCTHMHVIKMLVITFFSTNIVTSQLKSGG</sequence>
<dbReference type="InParanoid" id="A0A6L2PPK9"/>